<keyword evidence="3" id="KW-1185">Reference proteome</keyword>
<accession>A0AAV9XJW1</accession>
<dbReference type="PROSITE" id="PS51257">
    <property type="entry name" value="PROKAR_LIPOPROTEIN"/>
    <property type="match status" value="1"/>
</dbReference>
<evidence type="ECO:0000256" key="1">
    <source>
        <dbReference type="SAM" id="SignalP"/>
    </source>
</evidence>
<gene>
    <name evidence="2" type="ORF">TWF694_007839</name>
</gene>
<dbReference type="AlphaFoldDB" id="A0AAV9XJW1"/>
<dbReference type="EMBL" id="JAVHJO010000003">
    <property type="protein sequence ID" value="KAK6542070.1"/>
    <property type="molecule type" value="Genomic_DNA"/>
</dbReference>
<dbReference type="Proteomes" id="UP001365542">
    <property type="component" value="Unassembled WGS sequence"/>
</dbReference>
<comment type="caution">
    <text evidence="2">The sequence shown here is derived from an EMBL/GenBank/DDBJ whole genome shotgun (WGS) entry which is preliminary data.</text>
</comment>
<organism evidence="2 3">
    <name type="scientific">Orbilia ellipsospora</name>
    <dbReference type="NCBI Taxonomy" id="2528407"/>
    <lineage>
        <taxon>Eukaryota</taxon>
        <taxon>Fungi</taxon>
        <taxon>Dikarya</taxon>
        <taxon>Ascomycota</taxon>
        <taxon>Pezizomycotina</taxon>
        <taxon>Orbiliomycetes</taxon>
        <taxon>Orbiliales</taxon>
        <taxon>Orbiliaceae</taxon>
        <taxon>Orbilia</taxon>
    </lineage>
</organism>
<evidence type="ECO:0000313" key="3">
    <source>
        <dbReference type="Proteomes" id="UP001365542"/>
    </source>
</evidence>
<keyword evidence="1" id="KW-0732">Signal</keyword>
<sequence length="262" mass="29203">MKQLTLSVALFAAACAAHPVHNNQARAPGDRGYYYPLWINNATFTPFDARSSDDAYIRKDLEFPLQVYGRAVTTVYAGMNGILSLSPPSSSSLTVPSDCFTNTNSQCSIGDAIVPFGRNDLFMPSQSQPGQGNLWVRFAYHIPAPSYTDPHHHFMWYICDKTPQRGTISAVTPCGSATRYFSITFHKNAPGVFILEWYNFQGNDWSDANAVVRVQAGKNWGRLTPQMVVQAGDEKGHTCVIFDTNKNSYEFSRNKKLCTLTY</sequence>
<feature type="signal peptide" evidence="1">
    <location>
        <begin position="1"/>
        <end position="16"/>
    </location>
</feature>
<proteinExistence type="predicted"/>
<name>A0AAV9XJW1_9PEZI</name>
<evidence type="ECO:0000313" key="2">
    <source>
        <dbReference type="EMBL" id="KAK6542070.1"/>
    </source>
</evidence>
<reference evidence="2 3" key="1">
    <citation type="submission" date="2019-10" db="EMBL/GenBank/DDBJ databases">
        <authorList>
            <person name="Palmer J.M."/>
        </authorList>
    </citation>
    <scope>NUCLEOTIDE SEQUENCE [LARGE SCALE GENOMIC DNA]</scope>
    <source>
        <strain evidence="2 3">TWF694</strain>
    </source>
</reference>
<feature type="chain" id="PRO_5043407207" evidence="1">
    <location>
        <begin position="17"/>
        <end position="262"/>
    </location>
</feature>
<protein>
    <submittedName>
        <fullName evidence="2">Uncharacterized protein</fullName>
    </submittedName>
</protein>